<evidence type="ECO:0000256" key="1">
    <source>
        <dbReference type="SAM" id="MobiDB-lite"/>
    </source>
</evidence>
<dbReference type="InterPro" id="IPR013783">
    <property type="entry name" value="Ig-like_fold"/>
</dbReference>
<protein>
    <submittedName>
        <fullName evidence="2">Uncharacterized protein</fullName>
    </submittedName>
</protein>
<feature type="region of interest" description="Disordered" evidence="1">
    <location>
        <begin position="1"/>
        <end position="20"/>
    </location>
</feature>
<name>A0A255XWY0_9PROT</name>
<proteinExistence type="predicted"/>
<dbReference type="Pfam" id="PF05345">
    <property type="entry name" value="He_PIG"/>
    <property type="match status" value="2"/>
</dbReference>
<evidence type="ECO:0000313" key="2">
    <source>
        <dbReference type="EMBL" id="OYQ21401.1"/>
    </source>
</evidence>
<reference evidence="2 3" key="1">
    <citation type="submission" date="2017-07" db="EMBL/GenBank/DDBJ databases">
        <title>Elstera cyanobacteriorum sp. nov., a novel bacterium isolated from cyanobacterial aggregates in a eutrophic lake.</title>
        <authorList>
            <person name="Cai H."/>
        </authorList>
    </citation>
    <scope>NUCLEOTIDE SEQUENCE [LARGE SCALE GENOMIC DNA]</scope>
    <source>
        <strain evidence="2 3">TH019</strain>
    </source>
</reference>
<dbReference type="AlphaFoldDB" id="A0A255XWY0"/>
<organism evidence="2 3">
    <name type="scientific">Elstera cyanobacteriorum</name>
    <dbReference type="NCBI Taxonomy" id="2022747"/>
    <lineage>
        <taxon>Bacteria</taxon>
        <taxon>Pseudomonadati</taxon>
        <taxon>Pseudomonadota</taxon>
        <taxon>Alphaproteobacteria</taxon>
        <taxon>Rhodospirillales</taxon>
        <taxon>Rhodospirillaceae</taxon>
        <taxon>Elstera</taxon>
    </lineage>
</organism>
<dbReference type="Proteomes" id="UP000216361">
    <property type="component" value="Unassembled WGS sequence"/>
</dbReference>
<keyword evidence="3" id="KW-1185">Reference proteome</keyword>
<dbReference type="Gene3D" id="2.60.40.10">
    <property type="entry name" value="Immunoglobulins"/>
    <property type="match status" value="2"/>
</dbReference>
<gene>
    <name evidence="2" type="ORF">CHR90_01860</name>
</gene>
<comment type="caution">
    <text evidence="2">The sequence shown here is derived from an EMBL/GenBank/DDBJ whole genome shotgun (WGS) entry which is preliminary data.</text>
</comment>
<dbReference type="EMBL" id="NOXS01000022">
    <property type="protein sequence ID" value="OYQ21401.1"/>
    <property type="molecule type" value="Genomic_DNA"/>
</dbReference>
<evidence type="ECO:0000313" key="3">
    <source>
        <dbReference type="Proteomes" id="UP000216361"/>
    </source>
</evidence>
<sequence length="253" mass="24964">MPPGLTLVGDTISGAPRPAPTAPVWGTAAGSLGSATQGGSFAATLTASGAASFAVRAGRLPWGLTLDGETGALAGTLAVIGGATDDPGPPPVWVTAGGSLGTVRETYNGINEPVALGLAATGAAVYTISGGVLPWGLTLDRDTGALAGVVRNIGGGTWEPDTVVTWTAPVATDLGSFARGTSVGPIPQTVSPSGVFWISSGTLPWGLTLTRVGGEISGTVSNENEMGTYTFTVACAANPGFAFGTRAYSITIT</sequence>
<accession>A0A255XWY0</accession>